<sequence>MEVIPIVYLKIKKNKIRRAKLMYISQALDRPIAFHRSFISIGAGVTGALMLSQAVYWSQRTSDNSGWFYKTQADWEGETGLTRYEQEGARKKLRNLGVLEEAKRGVPCKTYYKVNFAVLDNLLIQYAENQQTRQQKTNKQCSGKPADSAWENQQSITENTHRLPETTTDIIGASAESRADDNSESTKPKKKRSNKVVIPEDFKPTAQHYELANKNGVDLNHEFEQFKDHHIAKQSKFADWHAALRTWIRNSAKFAKGKPQQKKSGYINQDYSQVNYREGVDDDGRF</sequence>
<gene>
    <name evidence="2" type="ORF">PVP_XSN000042</name>
</gene>
<protein>
    <recommendedName>
        <fullName evidence="4">Replication protein</fullName>
    </recommendedName>
</protein>
<evidence type="ECO:0000313" key="3">
    <source>
        <dbReference type="Proteomes" id="UP001431754"/>
    </source>
</evidence>
<organism evidence="2 3">
    <name type="scientific">Vibrio phage PVP-XSN</name>
    <dbReference type="NCBI Taxonomy" id="3056214"/>
    <lineage>
        <taxon>Viruses</taxon>
        <taxon>Duplodnaviria</taxon>
        <taxon>Heunggongvirae</taxon>
        <taxon>Uroviricota</taxon>
        <taxon>Caudoviricetes</taxon>
    </lineage>
</organism>
<reference evidence="2" key="1">
    <citation type="submission" date="2023-04" db="EMBL/GenBank/DDBJ databases">
        <title>Virulent bacteriophage PVP-XSN from an Vibrio parahaemolyticus isolate: Characterization and complete genome sequence.</title>
        <authorList>
            <person name="Qi T."/>
            <person name="Lyu S."/>
            <person name="Liu L."/>
            <person name="Guo Q."/>
            <person name="Shen W."/>
            <person name="Han M."/>
            <person name="Xiong F."/>
            <person name="Lou B."/>
            <person name="Xu H."/>
        </authorList>
    </citation>
    <scope>NUCLEOTIDE SEQUENCE</scope>
</reference>
<dbReference type="Proteomes" id="UP001431754">
    <property type="component" value="Segment"/>
</dbReference>
<evidence type="ECO:0000313" key="2">
    <source>
        <dbReference type="EMBL" id="WJZ69955.1"/>
    </source>
</evidence>
<evidence type="ECO:0008006" key="4">
    <source>
        <dbReference type="Google" id="ProtNLM"/>
    </source>
</evidence>
<proteinExistence type="predicted"/>
<name>A0AAX3Y3Y0_9CAUD</name>
<dbReference type="EMBL" id="OQ851295">
    <property type="protein sequence ID" value="WJZ69955.1"/>
    <property type="molecule type" value="Genomic_DNA"/>
</dbReference>
<feature type="compositionally biased region" description="Basic and acidic residues" evidence="1">
    <location>
        <begin position="177"/>
        <end position="187"/>
    </location>
</feature>
<accession>A0AAX3Y3Y0</accession>
<feature type="region of interest" description="Disordered" evidence="1">
    <location>
        <begin position="135"/>
        <end position="201"/>
    </location>
</feature>
<evidence type="ECO:0000256" key="1">
    <source>
        <dbReference type="SAM" id="MobiDB-lite"/>
    </source>
</evidence>